<evidence type="ECO:0000259" key="4">
    <source>
        <dbReference type="Pfam" id="PF02538"/>
    </source>
</evidence>
<evidence type="ECO:0000259" key="3">
    <source>
        <dbReference type="Pfam" id="PF01968"/>
    </source>
</evidence>
<dbReference type="GO" id="GO:0005829">
    <property type="term" value="C:cytosol"/>
    <property type="evidence" value="ECO:0007669"/>
    <property type="project" value="TreeGrafter"/>
</dbReference>
<evidence type="ECO:0000313" key="7">
    <source>
        <dbReference type="EMBL" id="CAG9286073.1"/>
    </source>
</evidence>
<accession>A0A8J9SC64</accession>
<dbReference type="PANTHER" id="PTHR11365">
    <property type="entry name" value="5-OXOPROLINASE RELATED"/>
    <property type="match status" value="1"/>
</dbReference>
<gene>
    <name evidence="7" type="ORF">PTTT1_LOCUS31126</name>
</gene>
<dbReference type="InterPro" id="IPR008040">
    <property type="entry name" value="Hydant_A_N"/>
</dbReference>
<dbReference type="PANTHER" id="PTHR11365:SF2">
    <property type="entry name" value="5-OXOPROLINASE"/>
    <property type="match status" value="1"/>
</dbReference>
<dbReference type="InterPro" id="IPR049517">
    <property type="entry name" value="ACX-like_C"/>
</dbReference>
<evidence type="ECO:0008006" key="8">
    <source>
        <dbReference type="Google" id="ProtNLM"/>
    </source>
</evidence>
<reference evidence="7" key="1">
    <citation type="submission" date="2022-02" db="EMBL/GenBank/DDBJ databases">
        <authorList>
            <person name="Giguere J D."/>
        </authorList>
    </citation>
    <scope>NUCLEOTIDE SEQUENCE</scope>
    <source>
        <strain evidence="7">CCAP 1055/1</strain>
    </source>
</reference>
<evidence type="ECO:0000256" key="2">
    <source>
        <dbReference type="SAM" id="MobiDB-lite"/>
    </source>
</evidence>
<dbReference type="AlphaFoldDB" id="A0A8J9SC64"/>
<dbReference type="Pfam" id="PF02538">
    <property type="entry name" value="Hydantoinase_B"/>
    <property type="match status" value="1"/>
</dbReference>
<feature type="domain" description="Hydantoinase/oxoprolinase N-terminal" evidence="5">
    <location>
        <begin position="18"/>
        <end position="224"/>
    </location>
</feature>
<dbReference type="Pfam" id="PF19278">
    <property type="entry name" value="Hydant_A_C"/>
    <property type="match status" value="1"/>
</dbReference>
<dbReference type="InterPro" id="IPR045079">
    <property type="entry name" value="Oxoprolinase-like"/>
</dbReference>
<evidence type="ECO:0000259" key="6">
    <source>
        <dbReference type="Pfam" id="PF19278"/>
    </source>
</evidence>
<evidence type="ECO:0000259" key="5">
    <source>
        <dbReference type="Pfam" id="PF05378"/>
    </source>
</evidence>
<feature type="domain" description="Hydantoinase A/oxoprolinase" evidence="3">
    <location>
        <begin position="245"/>
        <end position="533"/>
    </location>
</feature>
<proteinExistence type="inferred from homology"/>
<dbReference type="InterPro" id="IPR003692">
    <property type="entry name" value="Hydantoinase_B"/>
</dbReference>
<dbReference type="Proteomes" id="UP000836788">
    <property type="component" value="Chromosome 21"/>
</dbReference>
<dbReference type="EMBL" id="OU594962">
    <property type="protein sequence ID" value="CAG9286073.1"/>
    <property type="molecule type" value="Genomic_DNA"/>
</dbReference>
<protein>
    <recommendedName>
        <fullName evidence="8">5-oxoprolinase</fullName>
    </recommendedName>
</protein>
<organism evidence="7">
    <name type="scientific">Phaeodactylum tricornutum</name>
    <name type="common">Diatom</name>
    <dbReference type="NCBI Taxonomy" id="2850"/>
    <lineage>
        <taxon>Eukaryota</taxon>
        <taxon>Sar</taxon>
        <taxon>Stramenopiles</taxon>
        <taxon>Ochrophyta</taxon>
        <taxon>Bacillariophyta</taxon>
        <taxon>Bacillariophyceae</taxon>
        <taxon>Bacillariophycidae</taxon>
        <taxon>Naviculales</taxon>
        <taxon>Phaeodactylaceae</taxon>
        <taxon>Phaeodactylum</taxon>
    </lineage>
</organism>
<dbReference type="GO" id="GO:0006749">
    <property type="term" value="P:glutathione metabolic process"/>
    <property type="evidence" value="ECO:0007669"/>
    <property type="project" value="TreeGrafter"/>
</dbReference>
<feature type="region of interest" description="Disordered" evidence="2">
    <location>
        <begin position="1244"/>
        <end position="1263"/>
    </location>
</feature>
<feature type="domain" description="Hydantoinase B/oxoprolinase" evidence="4">
    <location>
        <begin position="735"/>
        <end position="1254"/>
    </location>
</feature>
<dbReference type="GO" id="GO:0017168">
    <property type="term" value="F:5-oxoprolinase (ATP-hydrolyzing) activity"/>
    <property type="evidence" value="ECO:0007669"/>
    <property type="project" value="TreeGrafter"/>
</dbReference>
<feature type="domain" description="Acetophenone carboxylase-like C-terminal" evidence="6">
    <location>
        <begin position="551"/>
        <end position="703"/>
    </location>
</feature>
<dbReference type="Pfam" id="PF01968">
    <property type="entry name" value="Hydantoinase_A"/>
    <property type="match status" value="1"/>
</dbReference>
<evidence type="ECO:0000256" key="1">
    <source>
        <dbReference type="ARBA" id="ARBA00010403"/>
    </source>
</evidence>
<name>A0A8J9SC64_PHATR</name>
<comment type="similarity">
    <text evidence="1">Belongs to the oxoprolinase family.</text>
</comment>
<dbReference type="Pfam" id="PF05378">
    <property type="entry name" value="Hydant_A_N"/>
    <property type="match status" value="1"/>
</dbReference>
<sequence>MTSTSATTIIPGDGKFHFAIDRGGTFTDIHCRLPNGDEIVRKLLSEDPSHYQDAPTEGIRQVLAEFDTERLYNRGIPVETSQIGSIRMGTTVATNALLERDGARMALLTTKGFEDLLEIGNQARPNIFDLSCAKPSLLYEKTVAIDERLVLAQFTPDEYRDRYTAHEGVTGETVYVVREPNLTAVRAVLESLKADGITAIAVCLMHAYVYGAHEDMIGALAESVGGFEQISLSHRVMPMVKLVSRGHTTCAAAYLTPKITTYLLSFQKGFDANLANVPLTFMKSDGGLAPVHSFGGHQAILSGPAGGVVGYAKTSYKPGFPVIGFDMGGTSTDVSRYDNAWEHVLETVTAGVAIQAPQLDIHTVAAGGGSRLFLKRGMFVVGPESSRAHPGPVCYRKNGYLAVTDANVVLGRVVPRYFPSIFGPNEDEPLDVDGARAAFEELTKLPEAQGRSAEELAFGFLQVANEAMCRPIRNLTQMKGFDITTHTLACFGGAGPQHACAMAKALGMKRVFVHRFGGILSAYGLSLADAVHEEQEPTAETYHGGISESGQTRLQALAEKAQSMLTVQGYDASEIVTERFVNMRYEGTDNAIMIQETADATLDDSFRALYMREFGFVLQGRDILIDDYRVRAVVPGATPPQWPSPENIGAPTPIDTTKAYFEHGWEDVPVYKAEDLLPGHAVKGPSIIVQPISIVVLEIACEALVTATGDLEITVGNCHEQVVEEESSEAQIKEDPVQLSIFAHRFMGIAEQMGRTLQRTAISVNMKERLDFSCALFTKNGGLVANAPHIPVHLGAMERAVSFQVEYWNSGGREGIKEGEVLVSNHPQLAGGSHLPDITVITPVFHEGKIIFFVASRGHHADIGGIAPGSMPPHSNKLEDEGAMIIAFKLVRDGKFQEEGITEILQSPGKLPGNSGTRNLRDNMSDLRAQVAANNSGIRLLTELVQEHGLHHVEAYMHFIQKNAEILVRRMLRDFCKEHGNRAHAIDFMDDGSPIELTIDIDPNTGSATFDFTGTGPQVLGNHNAPPAVTYSAVIYSLRSLVAEDIPLNQGCLAPITFIIPQNCLLNPSSDAGVVGGNVLTSQRVVDVVLKAFQACAASQGCMNNLTFGDKEFGYYETIAGGVGAGPSWDGPSGVHTHCTNTRITDPEILERRYPVLLQEFSLRRGSGGRGRHQGGDGVVRELEPLRPLTMSILSERRTLHPYGMAGGEDGACGKNLLVRKDGITVNMGGRCSSSINTGERLRIETPGGGGYGAFPEEKKSPS</sequence>
<dbReference type="InterPro" id="IPR002821">
    <property type="entry name" value="Hydantoinase_A"/>
</dbReference>